<organism evidence="2 3">
    <name type="scientific">Candidatus Endobugula sertula</name>
    <name type="common">Bugula neritina bacterial symbiont</name>
    <dbReference type="NCBI Taxonomy" id="62101"/>
    <lineage>
        <taxon>Bacteria</taxon>
        <taxon>Pseudomonadati</taxon>
        <taxon>Pseudomonadota</taxon>
        <taxon>Gammaproteobacteria</taxon>
        <taxon>Cellvibrionales</taxon>
        <taxon>Cellvibrionaceae</taxon>
        <taxon>Candidatus Endobugula</taxon>
    </lineage>
</organism>
<dbReference type="SUPFAM" id="SSF109604">
    <property type="entry name" value="HD-domain/PDEase-like"/>
    <property type="match status" value="1"/>
</dbReference>
<gene>
    <name evidence="2" type="ORF">AB835_12805</name>
</gene>
<dbReference type="PROSITE" id="PS51832">
    <property type="entry name" value="HD_GYP"/>
    <property type="match status" value="1"/>
</dbReference>
<comment type="caution">
    <text evidence="2">The sequence shown here is derived from an EMBL/GenBank/DDBJ whole genome shotgun (WGS) entry which is preliminary data.</text>
</comment>
<dbReference type="InterPro" id="IPR003607">
    <property type="entry name" value="HD/PDEase_dom"/>
</dbReference>
<feature type="domain" description="HD-GYP" evidence="1">
    <location>
        <begin position="99"/>
        <end position="295"/>
    </location>
</feature>
<dbReference type="GO" id="GO:0008081">
    <property type="term" value="F:phosphoric diester hydrolase activity"/>
    <property type="evidence" value="ECO:0007669"/>
    <property type="project" value="UniProtKB-ARBA"/>
</dbReference>
<accession>A0A1D2QM98</accession>
<dbReference type="InterPro" id="IPR037522">
    <property type="entry name" value="HD_GYP_dom"/>
</dbReference>
<evidence type="ECO:0000313" key="2">
    <source>
        <dbReference type="EMBL" id="ODS22700.1"/>
    </source>
</evidence>
<name>A0A1D2QM98_9GAMM</name>
<dbReference type="Gene3D" id="1.10.3210.10">
    <property type="entry name" value="Hypothetical protein af1432"/>
    <property type="match status" value="1"/>
</dbReference>
<dbReference type="AlphaFoldDB" id="A0A1D2QM98"/>
<dbReference type="Pfam" id="PF13487">
    <property type="entry name" value="HD_5"/>
    <property type="match status" value="1"/>
</dbReference>
<dbReference type="CDD" id="cd00077">
    <property type="entry name" value="HDc"/>
    <property type="match status" value="1"/>
</dbReference>
<dbReference type="Proteomes" id="UP000242502">
    <property type="component" value="Unassembled WGS sequence"/>
</dbReference>
<dbReference type="PANTHER" id="PTHR43155:SF2">
    <property type="entry name" value="CYCLIC DI-GMP PHOSPHODIESTERASE PA4108"/>
    <property type="match status" value="1"/>
</dbReference>
<dbReference type="EMBL" id="MDLC01000057">
    <property type="protein sequence ID" value="ODS22700.1"/>
    <property type="molecule type" value="Genomic_DNA"/>
</dbReference>
<evidence type="ECO:0000259" key="1">
    <source>
        <dbReference type="PROSITE" id="PS51832"/>
    </source>
</evidence>
<proteinExistence type="predicted"/>
<evidence type="ECO:0000313" key="3">
    <source>
        <dbReference type="Proteomes" id="UP000242502"/>
    </source>
</evidence>
<reference evidence="2 3" key="1">
    <citation type="journal article" date="2016" name="Appl. Environ. Microbiol.">
        <title>Lack of Overt Genome Reduction in the Bryostatin-Producing Bryozoan Symbiont "Candidatus Endobugula sertula".</title>
        <authorList>
            <person name="Miller I.J."/>
            <person name="Vanee N."/>
            <person name="Fong S.S."/>
            <person name="Lim-Fong G.E."/>
            <person name="Kwan J.C."/>
        </authorList>
    </citation>
    <scope>NUCLEOTIDE SEQUENCE [LARGE SCALE GENOMIC DNA]</scope>
    <source>
        <strain evidence="2">AB1-4</strain>
    </source>
</reference>
<dbReference type="STRING" id="62101.AB835_12805"/>
<dbReference type="PANTHER" id="PTHR43155">
    <property type="entry name" value="CYCLIC DI-GMP PHOSPHODIESTERASE PA4108-RELATED"/>
    <property type="match status" value="1"/>
</dbReference>
<sequence length="446" mass="51622">MNHLYAIAKGKVDMTATGDIYSARKRLLFKSGSVISIEDYESHRKTPLLHPFEEYVTLVEKIAPNDLYQKVSELVEDDHSLRSIDQKFAQREVLSGCCKKIFQYPRLDEIVTLFFISRPQLFAQSLRVAYLAYVFGISSKYPQEKIEALFIAGLLHDIGLLFISPKITNKVGKLTGEEWAKIQLHPIIGYKMLRNVDNFPLECGRAVLDHHECVDGSGYCRNKKGDEIHWEALVVSIMDDVVAIYQNKLKPIGRNLSDLEPTILMNTHGYPRDILSGTLALVKCVEPSVVKRIDLQSLHVMVEYTYQQQLYINKFFDVLTTIDGQIKEINLAKDAQLLKDAWERLSMTITSSGINESSYMEWLLRLESEEDWIELYTEIEFTRLMLEEVIYEMNNFYNNVSGLIPKSKNDDLNNYKVFTHVYMATQRPTVPEMLQKYWDSHPYDEE</sequence>
<protein>
    <recommendedName>
        <fullName evidence="1">HD-GYP domain-containing protein</fullName>
    </recommendedName>
</protein>